<dbReference type="AlphaFoldDB" id="A0AAD3P680"/>
<gene>
    <name evidence="2" type="ORF">Nepgr_002423</name>
</gene>
<evidence type="ECO:0000313" key="3">
    <source>
        <dbReference type="Proteomes" id="UP001279734"/>
    </source>
</evidence>
<dbReference type="Proteomes" id="UP001279734">
    <property type="component" value="Unassembled WGS sequence"/>
</dbReference>
<protein>
    <submittedName>
        <fullName evidence="2">Uncharacterized protein</fullName>
    </submittedName>
</protein>
<dbReference type="EMBL" id="BSYO01000002">
    <property type="protein sequence ID" value="GMH00584.1"/>
    <property type="molecule type" value="Genomic_DNA"/>
</dbReference>
<evidence type="ECO:0000256" key="1">
    <source>
        <dbReference type="SAM" id="Phobius"/>
    </source>
</evidence>
<comment type="caution">
    <text evidence="2">The sequence shown here is derived from an EMBL/GenBank/DDBJ whole genome shotgun (WGS) entry which is preliminary data.</text>
</comment>
<reference evidence="2" key="1">
    <citation type="submission" date="2023-05" db="EMBL/GenBank/DDBJ databases">
        <title>Nepenthes gracilis genome sequencing.</title>
        <authorList>
            <person name="Fukushima K."/>
        </authorList>
    </citation>
    <scope>NUCLEOTIDE SEQUENCE</scope>
    <source>
        <strain evidence="2">SING2019-196</strain>
    </source>
</reference>
<accession>A0AAD3P680</accession>
<keyword evidence="1" id="KW-0812">Transmembrane</keyword>
<keyword evidence="3" id="KW-1185">Reference proteome</keyword>
<keyword evidence="1" id="KW-1133">Transmembrane helix</keyword>
<evidence type="ECO:0000313" key="2">
    <source>
        <dbReference type="EMBL" id="GMH00584.1"/>
    </source>
</evidence>
<sequence>MSSSELNVDTCDCKASGSMPPKMQLLRERAAMRGKQSSLGSPSGSFDDHWRVTIIMLTMLFGCNFPSCIDMKRKYVPMVCDFPPGCGHSSSAVELQISPVDNSDDESRQPHSRSFLLPEERCNDPFSSEDPEGDFEEEKNLDEFIQCLLFLMMKVMPLLKLKNL</sequence>
<feature type="transmembrane region" description="Helical" evidence="1">
    <location>
        <begin position="49"/>
        <end position="69"/>
    </location>
</feature>
<keyword evidence="1" id="KW-0472">Membrane</keyword>
<name>A0AAD3P680_NEPGR</name>
<proteinExistence type="predicted"/>
<organism evidence="2 3">
    <name type="scientific">Nepenthes gracilis</name>
    <name type="common">Slender pitcher plant</name>
    <dbReference type="NCBI Taxonomy" id="150966"/>
    <lineage>
        <taxon>Eukaryota</taxon>
        <taxon>Viridiplantae</taxon>
        <taxon>Streptophyta</taxon>
        <taxon>Embryophyta</taxon>
        <taxon>Tracheophyta</taxon>
        <taxon>Spermatophyta</taxon>
        <taxon>Magnoliopsida</taxon>
        <taxon>eudicotyledons</taxon>
        <taxon>Gunneridae</taxon>
        <taxon>Pentapetalae</taxon>
        <taxon>Caryophyllales</taxon>
        <taxon>Nepenthaceae</taxon>
        <taxon>Nepenthes</taxon>
    </lineage>
</organism>